<dbReference type="GO" id="GO:0005524">
    <property type="term" value="F:ATP binding"/>
    <property type="evidence" value="ECO:0007669"/>
    <property type="project" value="UniProtKB-KW"/>
</dbReference>
<dbReference type="GO" id="GO:0016020">
    <property type="term" value="C:membrane"/>
    <property type="evidence" value="ECO:0007669"/>
    <property type="project" value="UniProtKB-SubCell"/>
</dbReference>
<feature type="transmembrane region" description="Helical" evidence="8">
    <location>
        <begin position="491"/>
        <end position="509"/>
    </location>
</feature>
<protein>
    <submittedName>
        <fullName evidence="10">ATP-binding Cassette (ABC) Superfamily</fullName>
        <ecNumber evidence="10">3.6.3.25</ecNumber>
        <ecNumber evidence="10">3.6.3.29</ecNumber>
    </submittedName>
</protein>
<evidence type="ECO:0000256" key="4">
    <source>
        <dbReference type="ARBA" id="ARBA00022741"/>
    </source>
</evidence>
<dbReference type="Proteomes" id="UP000011185">
    <property type="component" value="Unassembled WGS sequence"/>
</dbReference>
<dbReference type="SMART" id="SM00382">
    <property type="entry name" value="AAA"/>
    <property type="match status" value="1"/>
</dbReference>
<dbReference type="InterPro" id="IPR003593">
    <property type="entry name" value="AAA+_ATPase"/>
</dbReference>
<feature type="transmembrane region" description="Helical" evidence="8">
    <location>
        <begin position="460"/>
        <end position="479"/>
    </location>
</feature>
<keyword evidence="5 10" id="KW-0067">ATP-binding</keyword>
<dbReference type="SUPFAM" id="SSF52540">
    <property type="entry name" value="P-loop containing nucleoside triphosphate hydrolases"/>
    <property type="match status" value="1"/>
</dbReference>
<evidence type="ECO:0000259" key="9">
    <source>
        <dbReference type="PROSITE" id="PS50893"/>
    </source>
</evidence>
<dbReference type="PANTHER" id="PTHR48041">
    <property type="entry name" value="ABC TRANSPORTER G FAMILY MEMBER 28"/>
    <property type="match status" value="1"/>
</dbReference>
<dbReference type="HOGENOM" id="CLU_020421_1_0_1"/>
<keyword evidence="6 8" id="KW-1133">Transmembrane helix</keyword>
<gene>
    <name evidence="10" type="ORF">THOM_3158</name>
</gene>
<keyword evidence="2" id="KW-0813">Transport</keyword>
<dbReference type="OMA" id="RRRCKLE"/>
<accession>L7JT74</accession>
<comment type="subcellular location">
    <subcellularLocation>
        <location evidence="1">Membrane</location>
        <topology evidence="1">Multi-pass membrane protein</topology>
    </subcellularLocation>
</comment>
<dbReference type="InterPro" id="IPR027417">
    <property type="entry name" value="P-loop_NTPase"/>
</dbReference>
<organism evidence="10 11">
    <name type="scientific">Trachipleistophora hominis</name>
    <name type="common">Microsporidian parasite</name>
    <dbReference type="NCBI Taxonomy" id="72359"/>
    <lineage>
        <taxon>Eukaryota</taxon>
        <taxon>Fungi</taxon>
        <taxon>Fungi incertae sedis</taxon>
        <taxon>Microsporidia</taxon>
        <taxon>Pleistophoridae</taxon>
        <taxon>Trachipleistophora</taxon>
    </lineage>
</organism>
<dbReference type="GO" id="GO:0016887">
    <property type="term" value="F:ATP hydrolysis activity"/>
    <property type="evidence" value="ECO:0007669"/>
    <property type="project" value="InterPro"/>
</dbReference>
<keyword evidence="10" id="KW-0378">Hydrolase</keyword>
<dbReference type="PROSITE" id="PS50893">
    <property type="entry name" value="ABC_TRANSPORTER_2"/>
    <property type="match status" value="1"/>
</dbReference>
<dbReference type="GO" id="GO:0042626">
    <property type="term" value="F:ATPase-coupled transmembrane transporter activity"/>
    <property type="evidence" value="ECO:0007669"/>
    <property type="project" value="TreeGrafter"/>
</dbReference>
<dbReference type="EC" id="3.6.3.25" evidence="10"/>
<proteinExistence type="predicted"/>
<dbReference type="EC" id="3.6.3.29" evidence="10"/>
<keyword evidence="4" id="KW-0547">Nucleotide-binding</keyword>
<dbReference type="InterPro" id="IPR017871">
    <property type="entry name" value="ABC_transporter-like_CS"/>
</dbReference>
<dbReference type="InterPro" id="IPR050352">
    <property type="entry name" value="ABCG_transporters"/>
</dbReference>
<feature type="transmembrane region" description="Helical" evidence="8">
    <location>
        <begin position="591"/>
        <end position="615"/>
    </location>
</feature>
<feature type="transmembrane region" description="Helical" evidence="8">
    <location>
        <begin position="383"/>
        <end position="407"/>
    </location>
</feature>
<dbReference type="EMBL" id="JH994096">
    <property type="protein sequence ID" value="ELQ73962.1"/>
    <property type="molecule type" value="Genomic_DNA"/>
</dbReference>
<evidence type="ECO:0000256" key="2">
    <source>
        <dbReference type="ARBA" id="ARBA00022448"/>
    </source>
</evidence>
<dbReference type="STRING" id="72359.L7JT74"/>
<dbReference type="PROSITE" id="PS00211">
    <property type="entry name" value="ABC_TRANSPORTER_1"/>
    <property type="match status" value="1"/>
</dbReference>
<dbReference type="AlphaFoldDB" id="L7JT74"/>
<evidence type="ECO:0000256" key="7">
    <source>
        <dbReference type="ARBA" id="ARBA00023136"/>
    </source>
</evidence>
<dbReference type="PANTHER" id="PTHR48041:SF91">
    <property type="entry name" value="ABC TRANSPORTER G FAMILY MEMBER 28"/>
    <property type="match status" value="1"/>
</dbReference>
<evidence type="ECO:0000256" key="3">
    <source>
        <dbReference type="ARBA" id="ARBA00022692"/>
    </source>
</evidence>
<feature type="transmembrane region" description="Helical" evidence="8">
    <location>
        <begin position="427"/>
        <end position="448"/>
    </location>
</feature>
<feature type="domain" description="ABC transporter" evidence="9">
    <location>
        <begin position="10"/>
        <end position="244"/>
    </location>
</feature>
<keyword evidence="3 8" id="KW-0812">Transmembrane</keyword>
<keyword evidence="7 8" id="KW-0472">Membrane</keyword>
<dbReference type="Pfam" id="PF00005">
    <property type="entry name" value="ABC_tran"/>
    <property type="match status" value="1"/>
</dbReference>
<keyword evidence="11" id="KW-1185">Reference proteome</keyword>
<reference evidence="10 11" key="1">
    <citation type="journal article" date="2012" name="PLoS Pathog.">
        <title>The genome of the obligate intracellular parasite Trachipleistophora hominis: new insights into microsporidian genome dynamics and reductive evolution.</title>
        <authorList>
            <person name="Heinz E."/>
            <person name="Williams T.A."/>
            <person name="Nakjang S."/>
            <person name="Noel C.J."/>
            <person name="Swan D.C."/>
            <person name="Goldberg A.V."/>
            <person name="Harris S.R."/>
            <person name="Weinmaier T."/>
            <person name="Markert S."/>
            <person name="Becher D."/>
            <person name="Bernhardt J."/>
            <person name="Dagan T."/>
            <person name="Hacker C."/>
            <person name="Lucocq J.M."/>
            <person name="Schweder T."/>
            <person name="Rattei T."/>
            <person name="Hall N."/>
            <person name="Hirt R.P."/>
            <person name="Embley T.M."/>
        </authorList>
    </citation>
    <scope>NUCLEOTIDE SEQUENCE [LARGE SCALE GENOMIC DNA]</scope>
</reference>
<dbReference type="VEuPathDB" id="MicrosporidiaDB:THOM_3158"/>
<feature type="transmembrane region" description="Helical" evidence="8">
    <location>
        <begin position="521"/>
        <end position="543"/>
    </location>
</feature>
<evidence type="ECO:0000313" key="10">
    <source>
        <dbReference type="EMBL" id="ELQ73962.1"/>
    </source>
</evidence>
<evidence type="ECO:0000256" key="1">
    <source>
        <dbReference type="ARBA" id="ARBA00004141"/>
    </source>
</evidence>
<name>L7JT74_TRAHO</name>
<dbReference type="OrthoDB" id="66620at2759"/>
<evidence type="ECO:0000256" key="8">
    <source>
        <dbReference type="SAM" id="Phobius"/>
    </source>
</evidence>
<sequence>MDVDWRNIDIEVRNRNKRYNQKRIKLISDACGHAEQGLLAIIGPSGSGKSTLIKALAGRLAKDAASTGVVTLNGIERDIKTWTSVVGFVDQDDVIYKRLTARETVKYTAKFKLRDKNIDVDKKIDKLFERLGIAHIKNCKMTNLSGGERKRVMVAVELVSDPRLIFLDEPTSGLDSNSALKIIKLLKDLAMAGRTIIFTIHQPDDILTDEFDEILLLSQGRSVYLGKVAKCEEYLISKGFEKHKEETFSGFAMRVLDIEPGVYHETNETNELNIMANEVKDRFGFSQEEKVVRRSNDSYIYFKPKFRHIKLLLRRRCKLELGTKKNTIFTIILIFILSISLFLARYIAKNIWNREDKLMKVWKLSTADSRYTKVQQEYIKHRVMLIVSIFSGCSMALIPLEAGTAFGFEHVNVKREIAANNYSLASYYLSVLIFEYVRHLPFLIAYMIGMKIIFGEVMDLRSILTSCLIYTVSVVFYLLNGSVSRDSKRSAMIVLSGLTENVIPHYFYLAVCRYVSKYGKWLLIIYFYNLNPNHLLGYCPYVYYLAKFIDDYPEIVDANYTDPPVSSENDYRGLLREYKRLLIGFELPLRWNYIVCGFLLMFYVAFCVLRISFYLRPGYRMRLNK</sequence>
<feature type="transmembrane region" description="Helical" evidence="8">
    <location>
        <begin position="328"/>
        <end position="348"/>
    </location>
</feature>
<evidence type="ECO:0000256" key="5">
    <source>
        <dbReference type="ARBA" id="ARBA00022840"/>
    </source>
</evidence>
<dbReference type="InParanoid" id="L7JT74"/>
<dbReference type="InterPro" id="IPR003439">
    <property type="entry name" value="ABC_transporter-like_ATP-bd"/>
</dbReference>
<evidence type="ECO:0000256" key="6">
    <source>
        <dbReference type="ARBA" id="ARBA00022989"/>
    </source>
</evidence>
<dbReference type="Gene3D" id="3.40.50.300">
    <property type="entry name" value="P-loop containing nucleotide triphosphate hydrolases"/>
    <property type="match status" value="1"/>
</dbReference>
<evidence type="ECO:0000313" key="11">
    <source>
        <dbReference type="Proteomes" id="UP000011185"/>
    </source>
</evidence>